<dbReference type="InterPro" id="IPR012404">
    <property type="entry name" value="UCP036436"/>
</dbReference>
<reference evidence="7 8" key="1">
    <citation type="submission" date="2016-03" db="EMBL/GenBank/DDBJ databases">
        <title>Trachymyrmex septentrionalis WGS genome.</title>
        <authorList>
            <person name="Nygaard S."/>
            <person name="Hu H."/>
            <person name="Boomsma J."/>
            <person name="Zhang G."/>
        </authorList>
    </citation>
    <scope>NUCLEOTIDE SEQUENCE [LARGE SCALE GENOMIC DNA]</scope>
    <source>
        <strain evidence="7">Tsep2-gDNA-1</strain>
        <tissue evidence="7">Whole body</tissue>
    </source>
</reference>
<dbReference type="GO" id="GO:0016020">
    <property type="term" value="C:membrane"/>
    <property type="evidence" value="ECO:0007669"/>
    <property type="project" value="UniProtKB-SubCell"/>
</dbReference>
<proteinExistence type="predicted"/>
<feature type="transmembrane region" description="Helical" evidence="5">
    <location>
        <begin position="150"/>
        <end position="170"/>
    </location>
</feature>
<dbReference type="SUPFAM" id="SSF103481">
    <property type="entry name" value="Multidrug resistance efflux transporter EmrE"/>
    <property type="match status" value="1"/>
</dbReference>
<evidence type="ECO:0000256" key="3">
    <source>
        <dbReference type="ARBA" id="ARBA00022989"/>
    </source>
</evidence>
<keyword evidence="3 5" id="KW-1133">Transmembrane helix</keyword>
<evidence type="ECO:0000313" key="8">
    <source>
        <dbReference type="Proteomes" id="UP000078541"/>
    </source>
</evidence>
<feature type="transmembrane region" description="Helical" evidence="5">
    <location>
        <begin position="52"/>
        <end position="71"/>
    </location>
</feature>
<keyword evidence="8" id="KW-1185">Reference proteome</keyword>
<keyword evidence="4 5" id="KW-0472">Membrane</keyword>
<feature type="transmembrane region" description="Helical" evidence="5">
    <location>
        <begin position="91"/>
        <end position="112"/>
    </location>
</feature>
<feature type="transmembrane region" description="Helical" evidence="5">
    <location>
        <begin position="268"/>
        <end position="287"/>
    </location>
</feature>
<name>A0A195EZM8_9HYME</name>
<gene>
    <name evidence="7" type="ORF">ALC56_12078</name>
</gene>
<feature type="domain" description="EamA" evidence="6">
    <location>
        <begin position="50"/>
        <end position="163"/>
    </location>
</feature>
<dbReference type="Proteomes" id="UP000078541">
    <property type="component" value="Unassembled WGS sequence"/>
</dbReference>
<evidence type="ECO:0000256" key="1">
    <source>
        <dbReference type="ARBA" id="ARBA00004141"/>
    </source>
</evidence>
<dbReference type="PIRSF" id="PIRSF036436">
    <property type="entry name" value="UCP036436"/>
    <property type="match status" value="1"/>
</dbReference>
<feature type="transmembrane region" description="Helical" evidence="5">
    <location>
        <begin position="182"/>
        <end position="201"/>
    </location>
</feature>
<sequence>MAWSNFQCTLAILQIITGSFNTLSVKYADKQIVLGEDGQLRYFNHPFMQSSFMFLGEALCFLAFKVFYYYYNRRGDGSVDNNVLTKGSRIFNPFILIVPALCDMFATSIMYVGLNMTYASSFQMLRGSVIVFTGMLSIGFLNRKLGVREWIGIGFVVIGLIFVGISDILVMENDDVSANSVITGDLLIIFAQIITAVQMVVEEKYVGQQDIPALQAIGWEGIFGFIGISLIIIPLNYITAPPPFADNSRGTLEATVEALIEIGSNSKLLIAVIGISFSIAFFNFAGISVTKEMSATTRMILDSVRTIVIWIFSLAFQWQVFHYMQLIGFIILLIGMACYNNIIIPQLIRKCRHYLGHHTLSKNEDCIINTAADDVQETI</sequence>
<dbReference type="InterPro" id="IPR000620">
    <property type="entry name" value="EamA_dom"/>
</dbReference>
<dbReference type="PANTHER" id="PTHR13146:SF0">
    <property type="entry name" value="SOLUTE CARRIER FAMILY 35 MEMBER F6"/>
    <property type="match status" value="1"/>
</dbReference>
<dbReference type="InterPro" id="IPR037185">
    <property type="entry name" value="EmrE-like"/>
</dbReference>
<accession>A0A195EZM8</accession>
<feature type="transmembrane region" description="Helical" evidence="5">
    <location>
        <begin position="124"/>
        <end position="141"/>
    </location>
</feature>
<dbReference type="STRING" id="34720.A0A195EZM8"/>
<dbReference type="OrthoDB" id="29773at2759"/>
<evidence type="ECO:0000313" key="7">
    <source>
        <dbReference type="EMBL" id="KYN33367.1"/>
    </source>
</evidence>
<feature type="transmembrane region" description="Helical" evidence="5">
    <location>
        <begin position="326"/>
        <end position="344"/>
    </location>
</feature>
<evidence type="ECO:0000256" key="4">
    <source>
        <dbReference type="ARBA" id="ARBA00023136"/>
    </source>
</evidence>
<organism evidence="7 8">
    <name type="scientific">Trachymyrmex septentrionalis</name>
    <dbReference type="NCBI Taxonomy" id="34720"/>
    <lineage>
        <taxon>Eukaryota</taxon>
        <taxon>Metazoa</taxon>
        <taxon>Ecdysozoa</taxon>
        <taxon>Arthropoda</taxon>
        <taxon>Hexapoda</taxon>
        <taxon>Insecta</taxon>
        <taxon>Pterygota</taxon>
        <taxon>Neoptera</taxon>
        <taxon>Endopterygota</taxon>
        <taxon>Hymenoptera</taxon>
        <taxon>Apocrita</taxon>
        <taxon>Aculeata</taxon>
        <taxon>Formicoidea</taxon>
        <taxon>Formicidae</taxon>
        <taxon>Myrmicinae</taxon>
        <taxon>Trachymyrmex</taxon>
    </lineage>
</organism>
<feature type="transmembrane region" description="Helical" evidence="5">
    <location>
        <begin position="213"/>
        <end position="238"/>
    </location>
</feature>
<comment type="subcellular location">
    <subcellularLocation>
        <location evidence="1">Membrane</location>
        <topology evidence="1">Multi-pass membrane protein</topology>
    </subcellularLocation>
</comment>
<keyword evidence="2 5" id="KW-0812">Transmembrane</keyword>
<dbReference type="EMBL" id="KQ981905">
    <property type="protein sequence ID" value="KYN33367.1"/>
    <property type="molecule type" value="Genomic_DNA"/>
</dbReference>
<dbReference type="AlphaFoldDB" id="A0A195EZM8"/>
<dbReference type="Pfam" id="PF00892">
    <property type="entry name" value="EamA"/>
    <property type="match status" value="1"/>
</dbReference>
<evidence type="ECO:0000259" key="6">
    <source>
        <dbReference type="Pfam" id="PF00892"/>
    </source>
</evidence>
<dbReference type="KEGG" id="tsep:108753451"/>
<protein>
    <submittedName>
        <fullName evidence="7">Transmembrane protein C2orf18</fullName>
    </submittedName>
</protein>
<evidence type="ECO:0000256" key="5">
    <source>
        <dbReference type="SAM" id="Phobius"/>
    </source>
</evidence>
<dbReference type="PANTHER" id="PTHR13146">
    <property type="match status" value="1"/>
</dbReference>
<evidence type="ECO:0000256" key="2">
    <source>
        <dbReference type="ARBA" id="ARBA00022692"/>
    </source>
</evidence>
<feature type="transmembrane region" description="Helical" evidence="5">
    <location>
        <begin position="299"/>
        <end position="320"/>
    </location>
</feature>